<proteinExistence type="inferred from homology"/>
<dbReference type="RefSeq" id="XP_013062526.2">
    <property type="nucleotide sequence ID" value="XM_013207072.2"/>
</dbReference>
<dbReference type="PROSITE" id="PS00237">
    <property type="entry name" value="G_PROTEIN_RECEP_F1_1"/>
    <property type="match status" value="1"/>
</dbReference>
<keyword evidence="13" id="KW-1185">Reference proteome</keyword>
<keyword evidence="2" id="KW-1003">Cell membrane</keyword>
<evidence type="ECO:0000256" key="11">
    <source>
        <dbReference type="SAM" id="Phobius"/>
    </source>
</evidence>
<feature type="transmembrane region" description="Helical" evidence="11">
    <location>
        <begin position="156"/>
        <end position="177"/>
    </location>
</feature>
<dbReference type="PROSITE" id="PS50262">
    <property type="entry name" value="G_PROTEIN_RECEP_F1_2"/>
    <property type="match status" value="1"/>
</dbReference>
<evidence type="ECO:0000313" key="13">
    <source>
        <dbReference type="Proteomes" id="UP001165740"/>
    </source>
</evidence>
<dbReference type="InterPro" id="IPR017452">
    <property type="entry name" value="GPCR_Rhodpsn_7TM"/>
</dbReference>
<evidence type="ECO:0000256" key="4">
    <source>
        <dbReference type="ARBA" id="ARBA00022989"/>
    </source>
</evidence>
<evidence type="ECO:0000256" key="1">
    <source>
        <dbReference type="ARBA" id="ARBA00004651"/>
    </source>
</evidence>
<feature type="transmembrane region" description="Helical" evidence="11">
    <location>
        <begin position="113"/>
        <end position="136"/>
    </location>
</feature>
<dbReference type="KEGG" id="bgt:106051860"/>
<keyword evidence="4 11" id="KW-1133">Transmembrane helix</keyword>
<protein>
    <submittedName>
        <fullName evidence="14 15">Adenosine receptor A2b-like</fullName>
    </submittedName>
</protein>
<dbReference type="GO" id="GO:0005886">
    <property type="term" value="C:plasma membrane"/>
    <property type="evidence" value="ECO:0007669"/>
    <property type="project" value="UniProtKB-SubCell"/>
</dbReference>
<feature type="transmembrane region" description="Helical" evidence="11">
    <location>
        <begin position="71"/>
        <end position="92"/>
    </location>
</feature>
<keyword evidence="5 9" id="KW-0297">G-protein coupled receptor</keyword>
<evidence type="ECO:0000313" key="14">
    <source>
        <dbReference type="RefSeq" id="XP_013062523.2"/>
    </source>
</evidence>
<evidence type="ECO:0000313" key="15">
    <source>
        <dbReference type="RefSeq" id="XP_013062526.2"/>
    </source>
</evidence>
<feature type="transmembrane region" description="Helical" evidence="11">
    <location>
        <begin position="35"/>
        <end position="59"/>
    </location>
</feature>
<feature type="domain" description="G-protein coupled receptors family 1 profile" evidence="12">
    <location>
        <begin position="50"/>
        <end position="311"/>
    </location>
</feature>
<keyword evidence="6 11" id="KW-0472">Membrane</keyword>
<sequence>MDILDSALVVEEKIDELNETVSILDDEAVMIMHRIFVWVVSLYIPIIMSTNTLVFWGIVLYPGFYTSNNMLLVSLACADFLMGGFCLPLYILCYSRPTREIIANNKYACLTRLSSVTLTVGGSIVSLLMITIDRYLAILYPFLYSKWISVERTIKAIVAMWLLVLCIAIIPFLGWNNYDYEIKDPHRRCNFYITVPWHYVLWANIVTSQSCILLSAALNGHIIYVVRKQIIWFRAQKSRWSKEQSRHFEQRVNSVKITVTLMVLFIILWFPYLMIAPLKLNHVFSPENIEVAKCITLLISFANSLVNAPIYAILRVEYRAVYRRMLTTSPMQWKSELRNLYRLKHSVPKKRKKKSSTLLSNKENPRS</sequence>
<dbReference type="Proteomes" id="UP001165740">
    <property type="component" value="Chromosome 1"/>
</dbReference>
<reference evidence="14 15" key="1">
    <citation type="submission" date="2025-04" db="UniProtKB">
        <authorList>
            <consortium name="RefSeq"/>
        </authorList>
    </citation>
    <scope>IDENTIFICATION</scope>
</reference>
<feature type="compositionally biased region" description="Low complexity" evidence="10">
    <location>
        <begin position="356"/>
        <end position="367"/>
    </location>
</feature>
<dbReference type="Pfam" id="PF00001">
    <property type="entry name" value="7tm_1"/>
    <property type="match status" value="1"/>
</dbReference>
<dbReference type="InterPro" id="IPR050569">
    <property type="entry name" value="TAAR"/>
</dbReference>
<feature type="transmembrane region" description="Helical" evidence="11">
    <location>
        <begin position="295"/>
        <end position="314"/>
    </location>
</feature>
<evidence type="ECO:0000256" key="7">
    <source>
        <dbReference type="ARBA" id="ARBA00023170"/>
    </source>
</evidence>
<evidence type="ECO:0000256" key="8">
    <source>
        <dbReference type="ARBA" id="ARBA00023224"/>
    </source>
</evidence>
<dbReference type="AlphaFoldDB" id="A0A9U8DV56"/>
<gene>
    <name evidence="14 15" type="primary">LOC106051860</name>
</gene>
<dbReference type="RefSeq" id="XP_013062523.2">
    <property type="nucleotide sequence ID" value="XM_013207069.2"/>
</dbReference>
<dbReference type="PANTHER" id="PTHR24249:SF372">
    <property type="entry name" value="G-PROTEIN COUPLED RECEPTORS FAMILY 1 PROFILE DOMAIN-CONTAINING PROTEIN"/>
    <property type="match status" value="1"/>
</dbReference>
<keyword evidence="3 9" id="KW-0812">Transmembrane</keyword>
<comment type="subcellular location">
    <subcellularLocation>
        <location evidence="1">Cell membrane</location>
        <topology evidence="1">Multi-pass membrane protein</topology>
    </subcellularLocation>
</comment>
<evidence type="ECO:0000256" key="6">
    <source>
        <dbReference type="ARBA" id="ARBA00023136"/>
    </source>
</evidence>
<keyword evidence="8 9" id="KW-0807">Transducer</keyword>
<name>A0A9U8DV56_BIOGL</name>
<dbReference type="PANTHER" id="PTHR24249">
    <property type="entry name" value="HISTAMINE RECEPTOR-RELATED G-PROTEIN COUPLED RECEPTOR"/>
    <property type="match status" value="1"/>
</dbReference>
<evidence type="ECO:0000256" key="3">
    <source>
        <dbReference type="ARBA" id="ARBA00022692"/>
    </source>
</evidence>
<dbReference type="GO" id="GO:0004930">
    <property type="term" value="F:G protein-coupled receptor activity"/>
    <property type="evidence" value="ECO:0007669"/>
    <property type="project" value="UniProtKB-KW"/>
</dbReference>
<evidence type="ECO:0000256" key="9">
    <source>
        <dbReference type="RuleBase" id="RU000688"/>
    </source>
</evidence>
<comment type="similarity">
    <text evidence="9">Belongs to the G-protein coupled receptor 1 family.</text>
</comment>
<evidence type="ECO:0000256" key="5">
    <source>
        <dbReference type="ARBA" id="ARBA00023040"/>
    </source>
</evidence>
<evidence type="ECO:0000256" key="2">
    <source>
        <dbReference type="ARBA" id="ARBA00022475"/>
    </source>
</evidence>
<dbReference type="PRINTS" id="PR00237">
    <property type="entry name" value="GPCRRHODOPSN"/>
</dbReference>
<evidence type="ECO:0000256" key="10">
    <source>
        <dbReference type="SAM" id="MobiDB-lite"/>
    </source>
</evidence>
<dbReference type="InterPro" id="IPR000276">
    <property type="entry name" value="GPCR_Rhodpsn"/>
</dbReference>
<dbReference type="SUPFAM" id="SSF81321">
    <property type="entry name" value="Family A G protein-coupled receptor-like"/>
    <property type="match status" value="1"/>
</dbReference>
<feature type="transmembrane region" description="Helical" evidence="11">
    <location>
        <begin position="254"/>
        <end position="275"/>
    </location>
</feature>
<dbReference type="OrthoDB" id="6286925at2759"/>
<dbReference type="Gene3D" id="1.20.1070.10">
    <property type="entry name" value="Rhodopsin 7-helix transmembrane proteins"/>
    <property type="match status" value="1"/>
</dbReference>
<keyword evidence="7 9" id="KW-0675">Receptor</keyword>
<feature type="region of interest" description="Disordered" evidence="10">
    <location>
        <begin position="347"/>
        <end position="367"/>
    </location>
</feature>
<dbReference type="CDD" id="cd00637">
    <property type="entry name" value="7tm_classA_rhodopsin-like"/>
    <property type="match status" value="1"/>
</dbReference>
<accession>A0A9U8DV56</accession>
<dbReference type="OMA" id="MELPATY"/>
<organism evidence="13 14">
    <name type="scientific">Biomphalaria glabrata</name>
    <name type="common">Bloodfluke planorb</name>
    <name type="synonym">Freshwater snail</name>
    <dbReference type="NCBI Taxonomy" id="6526"/>
    <lineage>
        <taxon>Eukaryota</taxon>
        <taxon>Metazoa</taxon>
        <taxon>Spiralia</taxon>
        <taxon>Lophotrochozoa</taxon>
        <taxon>Mollusca</taxon>
        <taxon>Gastropoda</taxon>
        <taxon>Heterobranchia</taxon>
        <taxon>Euthyneura</taxon>
        <taxon>Panpulmonata</taxon>
        <taxon>Hygrophila</taxon>
        <taxon>Lymnaeoidea</taxon>
        <taxon>Planorbidae</taxon>
        <taxon>Biomphalaria</taxon>
    </lineage>
</organism>
<dbReference type="GeneID" id="106051860"/>
<evidence type="ECO:0000259" key="12">
    <source>
        <dbReference type="PROSITE" id="PS50262"/>
    </source>
</evidence>